<dbReference type="EMBL" id="JADGKB010000145">
    <property type="protein sequence ID" value="KAJ3252321.1"/>
    <property type="molecule type" value="Genomic_DNA"/>
</dbReference>
<dbReference type="PANTHER" id="PTHR14167">
    <property type="entry name" value="SH3 DOMAIN-CONTAINING"/>
    <property type="match status" value="1"/>
</dbReference>
<dbReference type="Pfam" id="PF00018">
    <property type="entry name" value="SH3_1"/>
    <property type="match status" value="2"/>
</dbReference>
<reference evidence="8" key="1">
    <citation type="submission" date="2020-05" db="EMBL/GenBank/DDBJ databases">
        <title>Phylogenomic resolution of chytrid fungi.</title>
        <authorList>
            <person name="Stajich J.E."/>
            <person name="Amses K."/>
            <person name="Simmons R."/>
            <person name="Seto K."/>
            <person name="Myers J."/>
            <person name="Bonds A."/>
            <person name="Quandt C.A."/>
            <person name="Barry K."/>
            <person name="Liu P."/>
            <person name="Grigoriev I."/>
            <person name="Longcore J.E."/>
            <person name="James T.Y."/>
        </authorList>
    </citation>
    <scope>NUCLEOTIDE SEQUENCE</scope>
    <source>
        <strain evidence="8">PLAUS21</strain>
    </source>
</reference>
<dbReference type="Pfam" id="PF14604">
    <property type="entry name" value="SH3_9"/>
    <property type="match status" value="1"/>
</dbReference>
<dbReference type="Gene3D" id="2.30.30.40">
    <property type="entry name" value="SH3 Domains"/>
    <property type="match status" value="4"/>
</dbReference>
<name>A0AAD5Y4T4_9FUNG</name>
<dbReference type="SUPFAM" id="SSF50044">
    <property type="entry name" value="SH3-domain"/>
    <property type="match status" value="4"/>
</dbReference>
<dbReference type="InterPro" id="IPR050384">
    <property type="entry name" value="Endophilin_SH3RF"/>
</dbReference>
<sequence>MSCIPISDTFVCGKWSSQYINTMELSQIYGIPQSDFNSKTWESALLSDVEISQFNTLTGCKATNIQYYLSNACFNDIFVHSGSCNRKQAQPLCTSVCDSLSSSMDKTLSNQDTCPINFNVNQLLDQTLLLRDAKNCNSKNKQNIFLGQDQCLMGVGKDSSTCGFNDQQMFQSYCQTDHPCCKNVTVIPAGENKTMLPFSTAVSIILSVIGGLLVLLGLAYCLYRMYFVVYKKRNERISQEYFEKVDSDRFSIDDDKSLRNVPRTIGDNDSITPFHMFWDDKSLANQERESITSYKLELECIAKCDYNPRSVDELEIKKGERLTFDYLYDDGWGTAVKADGSKGLACLLIMELQGEDLSPTDEDFAGENSTLTTPDGINLHYISQFDYSAQASGHLSIKRGDHIILRKVRPDGWLEAYNVTSGQEGLTSHMLVTVDLPSNSLNRRKALEKITLPARSTSIAKESTPLIMVNQVEEQAKMFEKYSLLLRKRTTVKAFPFSTTEPPILATPFICRAKCDFVPRQQDELPLSKGDIVRFSYLYDDGWGKGTKEDGSAGLCCVILMDRMDDKEEDPEDVIDLALQYRVKINYKAQSPEQIDLEVGDVISLKRVLDSGWVQALNTTTGQQGTVSPIFLDVDNLHIPERISSNSEGSVVSQEQDMLVRSYSVLMRKGTKTKRQNAAALIETTIEPLL</sequence>
<evidence type="ECO:0000256" key="5">
    <source>
        <dbReference type="PROSITE-ProRule" id="PRU00192"/>
    </source>
</evidence>
<dbReference type="InterPro" id="IPR036028">
    <property type="entry name" value="SH3-like_dom_sf"/>
</dbReference>
<keyword evidence="6" id="KW-1133">Transmembrane helix</keyword>
<keyword evidence="6" id="KW-0812">Transmembrane</keyword>
<gene>
    <name evidence="8" type="ORF">HK103_001627</name>
</gene>
<dbReference type="PROSITE" id="PS50002">
    <property type="entry name" value="SH3"/>
    <property type="match status" value="3"/>
</dbReference>
<comment type="subcellular location">
    <subcellularLocation>
        <location evidence="1">Membrane</location>
        <topology evidence="1">Peripheral membrane protein</topology>
    </subcellularLocation>
</comment>
<keyword evidence="4 6" id="KW-0472">Membrane</keyword>
<evidence type="ECO:0000313" key="8">
    <source>
        <dbReference type="EMBL" id="KAJ3252321.1"/>
    </source>
</evidence>
<accession>A0AAD5Y4T4</accession>
<protein>
    <recommendedName>
        <fullName evidence="7">SH3 domain-containing protein</fullName>
    </recommendedName>
</protein>
<evidence type="ECO:0000259" key="7">
    <source>
        <dbReference type="PROSITE" id="PS50002"/>
    </source>
</evidence>
<evidence type="ECO:0000256" key="1">
    <source>
        <dbReference type="ARBA" id="ARBA00004170"/>
    </source>
</evidence>
<comment type="caution">
    <text evidence="8">The sequence shown here is derived from an EMBL/GenBank/DDBJ whole genome shotgun (WGS) entry which is preliminary data.</text>
</comment>
<evidence type="ECO:0000256" key="6">
    <source>
        <dbReference type="SAM" id="Phobius"/>
    </source>
</evidence>
<proteinExistence type="predicted"/>
<organism evidence="8 9">
    <name type="scientific">Boothiomyces macroporosus</name>
    <dbReference type="NCBI Taxonomy" id="261099"/>
    <lineage>
        <taxon>Eukaryota</taxon>
        <taxon>Fungi</taxon>
        <taxon>Fungi incertae sedis</taxon>
        <taxon>Chytridiomycota</taxon>
        <taxon>Chytridiomycota incertae sedis</taxon>
        <taxon>Chytridiomycetes</taxon>
        <taxon>Rhizophydiales</taxon>
        <taxon>Terramycetaceae</taxon>
        <taxon>Boothiomyces</taxon>
    </lineage>
</organism>
<dbReference type="CDD" id="cd00174">
    <property type="entry name" value="SH3"/>
    <property type="match status" value="3"/>
</dbReference>
<feature type="domain" description="SH3" evidence="7">
    <location>
        <begin position="376"/>
        <end position="437"/>
    </location>
</feature>
<dbReference type="Proteomes" id="UP001210925">
    <property type="component" value="Unassembled WGS sequence"/>
</dbReference>
<dbReference type="SMART" id="SM00326">
    <property type="entry name" value="SH3"/>
    <property type="match status" value="4"/>
</dbReference>
<dbReference type="PANTHER" id="PTHR14167:SF81">
    <property type="entry name" value="ENDOPHILIN-A"/>
    <property type="match status" value="1"/>
</dbReference>
<dbReference type="InterPro" id="IPR001452">
    <property type="entry name" value="SH3_domain"/>
</dbReference>
<keyword evidence="3" id="KW-0175">Coiled coil</keyword>
<feature type="domain" description="SH3" evidence="7">
    <location>
        <begin position="506"/>
        <end position="566"/>
    </location>
</feature>
<dbReference type="AlphaFoldDB" id="A0AAD5Y4T4"/>
<evidence type="ECO:0000256" key="2">
    <source>
        <dbReference type="ARBA" id="ARBA00022443"/>
    </source>
</evidence>
<feature type="domain" description="SH3" evidence="7">
    <location>
        <begin position="576"/>
        <end position="637"/>
    </location>
</feature>
<keyword evidence="9" id="KW-1185">Reference proteome</keyword>
<evidence type="ECO:0000256" key="3">
    <source>
        <dbReference type="ARBA" id="ARBA00023054"/>
    </source>
</evidence>
<feature type="transmembrane region" description="Helical" evidence="6">
    <location>
        <begin position="201"/>
        <end position="223"/>
    </location>
</feature>
<evidence type="ECO:0000256" key="4">
    <source>
        <dbReference type="ARBA" id="ARBA00023136"/>
    </source>
</evidence>
<keyword evidence="2 5" id="KW-0728">SH3 domain</keyword>
<evidence type="ECO:0000313" key="9">
    <source>
        <dbReference type="Proteomes" id="UP001210925"/>
    </source>
</evidence>